<comment type="similarity">
    <text evidence="4 10">Belongs to the LeuD family. LeuD type 1 subfamily.</text>
</comment>
<comment type="catalytic activity">
    <reaction evidence="1 10">
        <text>(2R,3S)-3-isopropylmalate = (2S)-2-isopropylmalate</text>
        <dbReference type="Rhea" id="RHEA:32287"/>
        <dbReference type="ChEBI" id="CHEBI:1178"/>
        <dbReference type="ChEBI" id="CHEBI:35121"/>
        <dbReference type="EC" id="4.2.1.33"/>
    </reaction>
</comment>
<dbReference type="CDD" id="cd01577">
    <property type="entry name" value="IPMI_Swivel"/>
    <property type="match status" value="1"/>
</dbReference>
<dbReference type="InterPro" id="IPR033940">
    <property type="entry name" value="IPMI_Swivel"/>
</dbReference>
<comment type="function">
    <text evidence="2 10">Catalyzes the isomerization between 2-isopropylmalate and 3-isopropylmalate, via the formation of 2-isopropylmaleate.</text>
</comment>
<dbReference type="PANTHER" id="PTHR43345:SF5">
    <property type="entry name" value="3-ISOPROPYLMALATE DEHYDRATASE SMALL SUBUNIT"/>
    <property type="match status" value="1"/>
</dbReference>
<evidence type="ECO:0000259" key="11">
    <source>
        <dbReference type="Pfam" id="PF00694"/>
    </source>
</evidence>
<evidence type="ECO:0000256" key="1">
    <source>
        <dbReference type="ARBA" id="ARBA00000491"/>
    </source>
</evidence>
<name>A0ABT6H6B7_9BACI</name>
<comment type="pathway">
    <text evidence="3 10">Amino-acid biosynthesis; L-leucine biosynthesis; L-leucine from 3-methyl-2-oxobutanoate: step 2/4.</text>
</comment>
<accession>A0ABT6H6B7</accession>
<gene>
    <name evidence="10 12" type="primary">leuD</name>
    <name evidence="12" type="ORF">P6P90_09585</name>
</gene>
<keyword evidence="7 10" id="KW-0028">Amino-acid biosynthesis</keyword>
<sequence>MKPFRTHKGKAVALLRDNIDTDQIIPKQYLKRIERTGFGEFLFDEWRYKEDRTENPKFPLNQKKDATILIVGDNFGCGSSREHAPWALDDYGFRAIIAGSFADIFYMNCTKNGLLPLVLDEESRHILSSVQEEIIINLEVQEVRTSEHIFRFDIDPIWKEKLLGGLDDIATTLQYEKEISLYEATRA</sequence>
<evidence type="ECO:0000256" key="8">
    <source>
        <dbReference type="ARBA" id="ARBA00023239"/>
    </source>
</evidence>
<evidence type="ECO:0000256" key="6">
    <source>
        <dbReference type="ARBA" id="ARBA00022430"/>
    </source>
</evidence>
<dbReference type="HAMAP" id="MF_01031">
    <property type="entry name" value="LeuD_type1"/>
    <property type="match status" value="1"/>
</dbReference>
<evidence type="ECO:0000313" key="12">
    <source>
        <dbReference type="EMBL" id="MDG5754220.1"/>
    </source>
</evidence>
<dbReference type="EMBL" id="JARULN010000007">
    <property type="protein sequence ID" value="MDG5754220.1"/>
    <property type="molecule type" value="Genomic_DNA"/>
</dbReference>
<dbReference type="EC" id="4.2.1.33" evidence="10"/>
<dbReference type="NCBIfam" id="NF002458">
    <property type="entry name" value="PRK01641.1"/>
    <property type="match status" value="1"/>
</dbReference>
<organism evidence="12 13">
    <name type="scientific">Ectobacillus antri</name>
    <dbReference type="NCBI Taxonomy" id="2486280"/>
    <lineage>
        <taxon>Bacteria</taxon>
        <taxon>Bacillati</taxon>
        <taxon>Bacillota</taxon>
        <taxon>Bacilli</taxon>
        <taxon>Bacillales</taxon>
        <taxon>Bacillaceae</taxon>
        <taxon>Ectobacillus</taxon>
    </lineage>
</organism>
<dbReference type="InterPro" id="IPR004431">
    <property type="entry name" value="3-IsopropMal_deHydase_ssu"/>
</dbReference>
<dbReference type="GO" id="GO:0003861">
    <property type="term" value="F:3-isopropylmalate dehydratase activity"/>
    <property type="evidence" value="ECO:0007669"/>
    <property type="project" value="UniProtKB-EC"/>
</dbReference>
<comment type="subunit">
    <text evidence="5 10">Heterodimer of LeuC and LeuD.</text>
</comment>
<keyword evidence="9 10" id="KW-0100">Branched-chain amino acid biosynthesis</keyword>
<dbReference type="InterPro" id="IPR015928">
    <property type="entry name" value="Aconitase/3IPM_dehydase_swvl"/>
</dbReference>
<keyword evidence="6 10" id="KW-0432">Leucine biosynthesis</keyword>
<feature type="domain" description="Aconitase A/isopropylmalate dehydratase small subunit swivel" evidence="11">
    <location>
        <begin position="1"/>
        <end position="121"/>
    </location>
</feature>
<keyword evidence="8 10" id="KW-0456">Lyase</keyword>
<reference evidence="12 13" key="1">
    <citation type="submission" date="2023-04" db="EMBL/GenBank/DDBJ databases">
        <title>Ectobacillus antri isolated from activated sludge.</title>
        <authorList>
            <person name="Yan P."/>
            <person name="Liu X."/>
        </authorList>
    </citation>
    <scope>NUCLEOTIDE SEQUENCE [LARGE SCALE GENOMIC DNA]</scope>
    <source>
        <strain evidence="12 13">C18H</strain>
    </source>
</reference>
<dbReference type="Proteomes" id="UP001218246">
    <property type="component" value="Unassembled WGS sequence"/>
</dbReference>
<dbReference type="NCBIfam" id="TIGR00171">
    <property type="entry name" value="leuD"/>
    <property type="match status" value="1"/>
</dbReference>
<evidence type="ECO:0000256" key="2">
    <source>
        <dbReference type="ARBA" id="ARBA00002695"/>
    </source>
</evidence>
<evidence type="ECO:0000256" key="3">
    <source>
        <dbReference type="ARBA" id="ARBA00004729"/>
    </source>
</evidence>
<evidence type="ECO:0000256" key="7">
    <source>
        <dbReference type="ARBA" id="ARBA00022605"/>
    </source>
</evidence>
<dbReference type="PANTHER" id="PTHR43345">
    <property type="entry name" value="3-ISOPROPYLMALATE DEHYDRATASE SMALL SUBUNIT 2-RELATED-RELATED"/>
    <property type="match status" value="1"/>
</dbReference>
<proteinExistence type="inferred from homology"/>
<dbReference type="InterPro" id="IPR050075">
    <property type="entry name" value="LeuD"/>
</dbReference>
<evidence type="ECO:0000256" key="4">
    <source>
        <dbReference type="ARBA" id="ARBA00009845"/>
    </source>
</evidence>
<evidence type="ECO:0000256" key="10">
    <source>
        <dbReference type="HAMAP-Rule" id="MF_01031"/>
    </source>
</evidence>
<evidence type="ECO:0000313" key="13">
    <source>
        <dbReference type="Proteomes" id="UP001218246"/>
    </source>
</evidence>
<evidence type="ECO:0000256" key="9">
    <source>
        <dbReference type="ARBA" id="ARBA00023304"/>
    </source>
</evidence>
<dbReference type="Gene3D" id="3.20.19.10">
    <property type="entry name" value="Aconitase, domain 4"/>
    <property type="match status" value="1"/>
</dbReference>
<evidence type="ECO:0000256" key="5">
    <source>
        <dbReference type="ARBA" id="ARBA00011271"/>
    </source>
</evidence>
<keyword evidence="13" id="KW-1185">Reference proteome</keyword>
<dbReference type="RefSeq" id="WP_124563004.1">
    <property type="nucleotide sequence ID" value="NZ_JARRRY010000004.1"/>
</dbReference>
<dbReference type="SUPFAM" id="SSF52016">
    <property type="entry name" value="LeuD/IlvD-like"/>
    <property type="match status" value="1"/>
</dbReference>
<protein>
    <recommendedName>
        <fullName evidence="10">3-isopropylmalate dehydratase small subunit</fullName>
        <ecNumber evidence="10">4.2.1.33</ecNumber>
    </recommendedName>
    <alternativeName>
        <fullName evidence="10">Alpha-IPM isomerase</fullName>
        <shortName evidence="10">IPMI</shortName>
    </alternativeName>
    <alternativeName>
        <fullName evidence="10">Isopropylmalate isomerase</fullName>
    </alternativeName>
</protein>
<dbReference type="InterPro" id="IPR000573">
    <property type="entry name" value="AconitaseA/IPMdHydase_ssu_swvl"/>
</dbReference>
<dbReference type="Pfam" id="PF00694">
    <property type="entry name" value="Aconitase_C"/>
    <property type="match status" value="1"/>
</dbReference>
<comment type="caution">
    <text evidence="12">The sequence shown here is derived from an EMBL/GenBank/DDBJ whole genome shotgun (WGS) entry which is preliminary data.</text>
</comment>